<reference evidence="2" key="1">
    <citation type="submission" date="2023-10" db="EMBL/GenBank/DDBJ databases">
        <authorList>
            <person name="Chen Y."/>
            <person name="Shah S."/>
            <person name="Dougan E. K."/>
            <person name="Thang M."/>
            <person name="Chan C."/>
        </authorList>
    </citation>
    <scope>NUCLEOTIDE SEQUENCE [LARGE SCALE GENOMIC DNA]</scope>
</reference>
<evidence type="ECO:0000313" key="3">
    <source>
        <dbReference type="Proteomes" id="UP001189429"/>
    </source>
</evidence>
<name>A0ABN9S378_9DINO</name>
<organism evidence="2 3">
    <name type="scientific">Prorocentrum cordatum</name>
    <dbReference type="NCBI Taxonomy" id="2364126"/>
    <lineage>
        <taxon>Eukaryota</taxon>
        <taxon>Sar</taxon>
        <taxon>Alveolata</taxon>
        <taxon>Dinophyceae</taxon>
        <taxon>Prorocentrales</taxon>
        <taxon>Prorocentraceae</taxon>
        <taxon>Prorocentrum</taxon>
    </lineage>
</organism>
<dbReference type="EMBL" id="CAUYUJ010009002">
    <property type="protein sequence ID" value="CAK0825577.1"/>
    <property type="molecule type" value="Genomic_DNA"/>
</dbReference>
<keyword evidence="3" id="KW-1185">Reference proteome</keyword>
<dbReference type="Proteomes" id="UP001189429">
    <property type="component" value="Unassembled WGS sequence"/>
</dbReference>
<sequence>MQIKDGRYATMISRQLTSSADATEEVDDEEVEAPDNDRLAKRAHVEVVRLLESLPDAKKAEVLMAVMTKFKGAMMKGKGKG</sequence>
<protein>
    <submittedName>
        <fullName evidence="2">Uncharacterized protein</fullName>
    </submittedName>
</protein>
<evidence type="ECO:0000256" key="1">
    <source>
        <dbReference type="SAM" id="MobiDB-lite"/>
    </source>
</evidence>
<comment type="caution">
    <text evidence="2">The sequence shown here is derived from an EMBL/GenBank/DDBJ whole genome shotgun (WGS) entry which is preliminary data.</text>
</comment>
<accession>A0ABN9S378</accession>
<evidence type="ECO:0000313" key="2">
    <source>
        <dbReference type="EMBL" id="CAK0825577.1"/>
    </source>
</evidence>
<feature type="compositionally biased region" description="Acidic residues" evidence="1">
    <location>
        <begin position="22"/>
        <end position="34"/>
    </location>
</feature>
<gene>
    <name evidence="2" type="ORF">PCOR1329_LOCUS25674</name>
</gene>
<proteinExistence type="predicted"/>
<feature type="region of interest" description="Disordered" evidence="1">
    <location>
        <begin position="15"/>
        <end position="34"/>
    </location>
</feature>